<evidence type="ECO:0000313" key="6">
    <source>
        <dbReference type="Proteomes" id="UP001209878"/>
    </source>
</evidence>
<accession>A0AAD9UK92</accession>
<dbReference type="InterPro" id="IPR027417">
    <property type="entry name" value="P-loop_NTPase"/>
</dbReference>
<dbReference type="GO" id="GO:0005737">
    <property type="term" value="C:cytoplasm"/>
    <property type="evidence" value="ECO:0007669"/>
    <property type="project" value="UniProtKB-SubCell"/>
</dbReference>
<dbReference type="PANTHER" id="PTHR45690">
    <property type="entry name" value="NACHT, LRR AND PYD DOMAINS-CONTAINING PROTEIN 12"/>
    <property type="match status" value="1"/>
</dbReference>
<name>A0AAD9UK92_RIDPI</name>
<feature type="domain" description="NACHT" evidence="4">
    <location>
        <begin position="77"/>
        <end position="216"/>
    </location>
</feature>
<keyword evidence="3" id="KW-0677">Repeat</keyword>
<dbReference type="InterPro" id="IPR007111">
    <property type="entry name" value="NACHT_NTPase"/>
</dbReference>
<evidence type="ECO:0000256" key="3">
    <source>
        <dbReference type="ARBA" id="ARBA00022737"/>
    </source>
</evidence>
<comment type="caution">
    <text evidence="5">The sequence shown here is derived from an EMBL/GenBank/DDBJ whole genome shotgun (WGS) entry which is preliminary data.</text>
</comment>
<comment type="subcellular location">
    <subcellularLocation>
        <location evidence="1">Cytoplasm</location>
    </subcellularLocation>
</comment>
<reference evidence="5" key="1">
    <citation type="journal article" date="2023" name="Mol. Biol. Evol.">
        <title>Third-Generation Sequencing Reveals the Adaptive Role of the Epigenome in Three Deep-Sea Polychaetes.</title>
        <authorList>
            <person name="Perez M."/>
            <person name="Aroh O."/>
            <person name="Sun Y."/>
            <person name="Lan Y."/>
            <person name="Juniper S.K."/>
            <person name="Young C.R."/>
            <person name="Angers B."/>
            <person name="Qian P.Y."/>
        </authorList>
    </citation>
    <scope>NUCLEOTIDE SEQUENCE</scope>
    <source>
        <strain evidence="5">R07B-5</strain>
    </source>
</reference>
<dbReference type="Gene3D" id="3.40.50.300">
    <property type="entry name" value="P-loop containing nucleotide triphosphate hydrolases"/>
    <property type="match status" value="1"/>
</dbReference>
<dbReference type="InterPro" id="IPR050637">
    <property type="entry name" value="NLRP_innate_immun_reg"/>
</dbReference>
<evidence type="ECO:0000313" key="5">
    <source>
        <dbReference type="EMBL" id="KAK2192355.1"/>
    </source>
</evidence>
<protein>
    <recommendedName>
        <fullName evidence="4">NACHT domain-containing protein</fullName>
    </recommendedName>
</protein>
<evidence type="ECO:0000256" key="1">
    <source>
        <dbReference type="ARBA" id="ARBA00004496"/>
    </source>
</evidence>
<dbReference type="PANTHER" id="PTHR45690:SF19">
    <property type="entry name" value="NACHT, LRR AND PYD DOMAINS-CONTAINING PROTEIN 3"/>
    <property type="match status" value="1"/>
</dbReference>
<dbReference type="PROSITE" id="PS50837">
    <property type="entry name" value="NACHT"/>
    <property type="match status" value="1"/>
</dbReference>
<organism evidence="5 6">
    <name type="scientific">Ridgeia piscesae</name>
    <name type="common">Tubeworm</name>
    <dbReference type="NCBI Taxonomy" id="27915"/>
    <lineage>
        <taxon>Eukaryota</taxon>
        <taxon>Metazoa</taxon>
        <taxon>Spiralia</taxon>
        <taxon>Lophotrochozoa</taxon>
        <taxon>Annelida</taxon>
        <taxon>Polychaeta</taxon>
        <taxon>Sedentaria</taxon>
        <taxon>Canalipalpata</taxon>
        <taxon>Sabellida</taxon>
        <taxon>Siboglinidae</taxon>
        <taxon>Ridgeia</taxon>
    </lineage>
</organism>
<dbReference type="Pfam" id="PF05729">
    <property type="entry name" value="NACHT"/>
    <property type="match status" value="1"/>
</dbReference>
<dbReference type="EMBL" id="JAODUO010000032">
    <property type="protein sequence ID" value="KAK2192355.1"/>
    <property type="molecule type" value="Genomic_DNA"/>
</dbReference>
<dbReference type="Proteomes" id="UP001209878">
    <property type="component" value="Unassembled WGS sequence"/>
</dbReference>
<dbReference type="SUPFAM" id="SSF52540">
    <property type="entry name" value="P-loop containing nucleoside triphosphate hydrolases"/>
    <property type="match status" value="1"/>
</dbReference>
<evidence type="ECO:0000256" key="2">
    <source>
        <dbReference type="ARBA" id="ARBA00022490"/>
    </source>
</evidence>
<gene>
    <name evidence="5" type="ORF">NP493_32g00000</name>
</gene>
<dbReference type="AlphaFoldDB" id="A0AAD9UK92"/>
<proteinExistence type="predicted"/>
<sequence length="299" mass="34251">MVNKYVEKKNVEENTTFQDLADMFVDLRILNSRDKFKRSERRTNHDHLQLLTDVEACPKISVKDLFEAERPDKPIPVRSLVIGKPGIGKSILSVHVLDLWLRNQLLHNTIHQLFHFSMRGLSALKKCSLEDLFFGGLSDDEKPSKQAIAEFFTQMNAHPTSYAIIFDGLDEAKVTQTENRAFCYYEQVDMPRLIGSILNGHTLRNVRVLVTSRPGGVTNYTTYDKTAEIHGFTRDKMTQYILQFSAANSRVQDAIERYINDNVNICSFCYIPAHLILVCRIVKARMEHDSNPGITRNSN</sequence>
<evidence type="ECO:0000259" key="4">
    <source>
        <dbReference type="PROSITE" id="PS50837"/>
    </source>
</evidence>
<keyword evidence="2" id="KW-0963">Cytoplasm</keyword>
<keyword evidence="6" id="KW-1185">Reference proteome</keyword>